<dbReference type="Gramene" id="A03p56430.2_BraZ1">
    <property type="protein sequence ID" value="A03p56430.2_BraZ1.CDS"/>
    <property type="gene ID" value="A03g56430.2_BraZ1"/>
</dbReference>
<dbReference type="AlphaFoldDB" id="A0A8D9GPY6"/>
<proteinExistence type="predicted"/>
<feature type="non-terminal residue" evidence="1">
    <location>
        <position position="109"/>
    </location>
</feature>
<reference evidence="1 2" key="1">
    <citation type="submission" date="2021-07" db="EMBL/GenBank/DDBJ databases">
        <authorList>
            <consortium name="Genoscope - CEA"/>
            <person name="William W."/>
        </authorList>
    </citation>
    <scope>NUCLEOTIDE SEQUENCE [LARGE SCALE GENOMIC DNA]</scope>
</reference>
<evidence type="ECO:0000313" key="1">
    <source>
        <dbReference type="EMBL" id="CAG7884299.1"/>
    </source>
</evidence>
<name>A0A8D9GPY6_BRACM</name>
<accession>A0A8D9GPY6</accession>
<organism evidence="1 2">
    <name type="scientific">Brassica campestris</name>
    <name type="common">Field mustard</name>
    <dbReference type="NCBI Taxonomy" id="3711"/>
    <lineage>
        <taxon>Eukaryota</taxon>
        <taxon>Viridiplantae</taxon>
        <taxon>Streptophyta</taxon>
        <taxon>Embryophyta</taxon>
        <taxon>Tracheophyta</taxon>
        <taxon>Spermatophyta</taxon>
        <taxon>Magnoliopsida</taxon>
        <taxon>eudicotyledons</taxon>
        <taxon>Gunneridae</taxon>
        <taxon>Pentapetalae</taxon>
        <taxon>rosids</taxon>
        <taxon>malvids</taxon>
        <taxon>Brassicales</taxon>
        <taxon>Brassicaceae</taxon>
        <taxon>Brassiceae</taxon>
        <taxon>Brassica</taxon>
    </lineage>
</organism>
<sequence length="109" mass="11910">SFPEICSSKRNRDRSRTTKVIDVASWPRINLSCCGAETVPTSPSVKAKRATKTEAFSMEICQGIAAVFVCDQPADEAILVDQMVADRSKPGGYGQRTYRTTLLPEGLKV</sequence>
<gene>
    <name evidence="1" type="ORF">BRAPAZ1V2_A03P56430.2</name>
</gene>
<dbReference type="EMBL" id="LS974619">
    <property type="protein sequence ID" value="CAG7884299.1"/>
    <property type="molecule type" value="Genomic_DNA"/>
</dbReference>
<evidence type="ECO:0000313" key="2">
    <source>
        <dbReference type="Proteomes" id="UP000694005"/>
    </source>
</evidence>
<protein>
    <submittedName>
        <fullName evidence="1">Uncharacterized protein</fullName>
    </submittedName>
</protein>
<dbReference type="Proteomes" id="UP000694005">
    <property type="component" value="Chromosome A03"/>
</dbReference>